<feature type="compositionally biased region" description="Basic residues" evidence="1">
    <location>
        <begin position="90"/>
        <end position="101"/>
    </location>
</feature>
<evidence type="ECO:0000256" key="2">
    <source>
        <dbReference type="SAM" id="SignalP"/>
    </source>
</evidence>
<feature type="chain" id="PRO_5014853142" evidence="2">
    <location>
        <begin position="20"/>
        <end position="360"/>
    </location>
</feature>
<dbReference type="EMBL" id="PGCJ01000668">
    <property type="protein sequence ID" value="PLW24894.1"/>
    <property type="molecule type" value="Genomic_DNA"/>
</dbReference>
<feature type="compositionally biased region" description="Basic and acidic residues" evidence="1">
    <location>
        <begin position="61"/>
        <end position="75"/>
    </location>
</feature>
<comment type="caution">
    <text evidence="3">The sequence shown here is derived from an EMBL/GenBank/DDBJ whole genome shotgun (WGS) entry which is preliminary data.</text>
</comment>
<evidence type="ECO:0000313" key="4">
    <source>
        <dbReference type="Proteomes" id="UP000235388"/>
    </source>
</evidence>
<feature type="non-terminal residue" evidence="3">
    <location>
        <position position="360"/>
    </location>
</feature>
<evidence type="ECO:0000256" key="1">
    <source>
        <dbReference type="SAM" id="MobiDB-lite"/>
    </source>
</evidence>
<feature type="region of interest" description="Disordered" evidence="1">
    <location>
        <begin position="57"/>
        <end position="113"/>
    </location>
</feature>
<protein>
    <submittedName>
        <fullName evidence="3">Uncharacterized protein</fullName>
    </submittedName>
</protein>
<keyword evidence="4" id="KW-1185">Reference proteome</keyword>
<evidence type="ECO:0000313" key="3">
    <source>
        <dbReference type="EMBL" id="PLW24894.1"/>
    </source>
</evidence>
<feature type="signal peptide" evidence="2">
    <location>
        <begin position="1"/>
        <end position="19"/>
    </location>
</feature>
<proteinExistence type="predicted"/>
<dbReference type="Proteomes" id="UP000235388">
    <property type="component" value="Unassembled WGS sequence"/>
</dbReference>
<keyword evidence="2" id="KW-0732">Signal</keyword>
<reference evidence="3 4" key="1">
    <citation type="submission" date="2017-11" db="EMBL/GenBank/DDBJ databases">
        <title>De novo assembly and phasing of dikaryotic genomes from two isolates of Puccinia coronata f. sp. avenae, the causal agent of oat crown rust.</title>
        <authorList>
            <person name="Miller M.E."/>
            <person name="Zhang Y."/>
            <person name="Omidvar V."/>
            <person name="Sperschneider J."/>
            <person name="Schwessinger B."/>
            <person name="Raley C."/>
            <person name="Palmer J.M."/>
            <person name="Garnica D."/>
            <person name="Upadhyaya N."/>
            <person name="Rathjen J."/>
            <person name="Taylor J.M."/>
            <person name="Park R.F."/>
            <person name="Dodds P.N."/>
            <person name="Hirsch C.D."/>
            <person name="Kianian S.F."/>
            <person name="Figueroa M."/>
        </authorList>
    </citation>
    <scope>NUCLEOTIDE SEQUENCE [LARGE SCALE GENOMIC DNA]</scope>
    <source>
        <strain evidence="3">12NC29</strain>
    </source>
</reference>
<dbReference type="AlphaFoldDB" id="A0A2N5THB9"/>
<sequence length="360" mass="39934">MPLPVVILCLLVQLSPTLNSIIAQPSTLSRRHIEPSMESPGRIIGPKFRHRFAHALENSETDTHPVRHEGRDPHEGSLNLENPQSDHNGGRRRRPQKRRRIVAQTGGSESVESVPTPAAANMIVPAGSYVVPSQVVSGYHGVPYSYDYEQADMAHLERSSHRSLLPLPSSLAEASSCMVHSLLLEQDRKYQQCDFSPLKGSSSHTLPLPLHPSLANASNNIFHPVPLGNSGTSTVQTSSDIPHSPFVINHQVNLQFPMPLDNLNYLVEPARLLEIDSIGNGGMEFVDSYYKEPEIASDHLFHKIPYYNSDTRICYAHSGLAENLQESHKESKFPGASNHENTKSILEKGILLQKEINEHE</sequence>
<accession>A0A2N5THB9</accession>
<name>A0A2N5THB9_9BASI</name>
<gene>
    <name evidence="3" type="ORF">PCANC_28176</name>
</gene>
<organism evidence="3 4">
    <name type="scientific">Puccinia coronata f. sp. avenae</name>
    <dbReference type="NCBI Taxonomy" id="200324"/>
    <lineage>
        <taxon>Eukaryota</taxon>
        <taxon>Fungi</taxon>
        <taxon>Dikarya</taxon>
        <taxon>Basidiomycota</taxon>
        <taxon>Pucciniomycotina</taxon>
        <taxon>Pucciniomycetes</taxon>
        <taxon>Pucciniales</taxon>
        <taxon>Pucciniaceae</taxon>
        <taxon>Puccinia</taxon>
    </lineage>
</organism>